<dbReference type="InterPro" id="IPR019108">
    <property type="entry name" value="Caa3_assmbl_CtaG-rel"/>
</dbReference>
<feature type="transmembrane region" description="Helical" evidence="6">
    <location>
        <begin position="261"/>
        <end position="286"/>
    </location>
</feature>
<feature type="transmembrane region" description="Helical" evidence="6">
    <location>
        <begin position="149"/>
        <end position="176"/>
    </location>
</feature>
<comment type="caution">
    <text evidence="8">The sequence shown here is derived from an EMBL/GenBank/DDBJ whole genome shotgun (WGS) entry which is preliminary data.</text>
</comment>
<feature type="transmembrane region" description="Helical" evidence="6">
    <location>
        <begin position="402"/>
        <end position="420"/>
    </location>
</feature>
<proteinExistence type="predicted"/>
<organism evidence="8 9">
    <name type="scientific">Enteractinococcus fodinae</name>
    <dbReference type="NCBI Taxonomy" id="684663"/>
    <lineage>
        <taxon>Bacteria</taxon>
        <taxon>Bacillati</taxon>
        <taxon>Actinomycetota</taxon>
        <taxon>Actinomycetes</taxon>
        <taxon>Micrococcales</taxon>
        <taxon>Micrococcaceae</taxon>
    </lineage>
</organism>
<reference evidence="8 9" key="1">
    <citation type="submission" date="2023-07" db="EMBL/GenBank/DDBJ databases">
        <title>Sequencing the genomes of 1000 actinobacteria strains.</title>
        <authorList>
            <person name="Klenk H.-P."/>
        </authorList>
    </citation>
    <scope>NUCLEOTIDE SEQUENCE [LARGE SCALE GENOMIC DNA]</scope>
    <source>
        <strain evidence="8 9">DSM 22966</strain>
    </source>
</reference>
<feature type="transmembrane region" description="Helical" evidence="6">
    <location>
        <begin position="14"/>
        <end position="38"/>
    </location>
</feature>
<sequence length="705" mass="77602">MTTTNTQTTPAPNWLWPVSVITGVVFLIVIGVQSGVTGVQELSDPGALTRWALPATKAIHNIAWSLTFGALMFAAIILPRWTKMPKRGKQQPPQDAEEHPAYTRTIKIASVSAIVWTFSAIAQIVFTYSDVAGMPVNTSQGFSDGMLDYVLAIAVGRAWFWMTIIAAVVTSLIFALRSPTGMAWAAGISLAGVIPLALVGHSSSGDDHFAAVNSIGLHLLGVLLWVGGLVLLAMLAPTLVGTSQVRPKIKQDHTQPLVYTVLSRYSAVAGVAIILVAGSGIANAAIRMETFEHFLAPYGLMVVLKFVLTVALGLIGLAHRVRVIPRLKTGTTQPPAGARRTLWQLIAVEVVIMVGVMVTATLLGSSEPPKPEEIPPDASPARITTKYELPPELTAIRWITEWRFNWLWVAVAIFLAIWYLRAIRKLADRGDRWPIRRTIVFFLGLAILVWDTSSAPAIYGLVMFSAHMVNHMILTMVIPIFLVLGAPITLAMRSMESRRDGTRGPREYMLAILHSKYSKVITNPIFAAVNFAGSLVIFYFTPVFEFALRYHIGHELMNVHFLLTGFIFVSVMIGIDPLPNRPSYPLRLVILLATMVFHAFIAVALTGSDSLLMAEWFSAIGRDWGASAIEDQQVGGLIMWGTGEFPTVALAMIVLFRWRQEDMKHAKRRDERVEKHGDSDLDELNDYYARMAAANEEHTPHDTVR</sequence>
<dbReference type="PANTHER" id="PTHR34820:SF4">
    <property type="entry name" value="INNER MEMBRANE PROTEIN YEBZ"/>
    <property type="match status" value="1"/>
</dbReference>
<evidence type="ECO:0000256" key="5">
    <source>
        <dbReference type="ARBA" id="ARBA00023136"/>
    </source>
</evidence>
<keyword evidence="9" id="KW-1185">Reference proteome</keyword>
<feature type="transmembrane region" description="Helical" evidence="6">
    <location>
        <begin position="525"/>
        <end position="544"/>
    </location>
</feature>
<keyword evidence="4 6" id="KW-1133">Transmembrane helix</keyword>
<accession>A0ABU2AY25</accession>
<feature type="transmembrane region" description="Helical" evidence="6">
    <location>
        <begin position="108"/>
        <end position="129"/>
    </location>
</feature>
<evidence type="ECO:0000256" key="2">
    <source>
        <dbReference type="ARBA" id="ARBA00022475"/>
    </source>
</evidence>
<feature type="transmembrane region" description="Helical" evidence="6">
    <location>
        <begin position="215"/>
        <end position="240"/>
    </location>
</feature>
<name>A0ABU2AY25_9MICC</name>
<feature type="transmembrane region" description="Helical" evidence="6">
    <location>
        <begin position="58"/>
        <end position="78"/>
    </location>
</feature>
<evidence type="ECO:0000313" key="9">
    <source>
        <dbReference type="Proteomes" id="UP001183794"/>
    </source>
</evidence>
<feature type="transmembrane region" description="Helical" evidence="6">
    <location>
        <begin position="298"/>
        <end position="321"/>
    </location>
</feature>
<feature type="transmembrane region" description="Helical" evidence="6">
    <location>
        <begin position="588"/>
        <end position="607"/>
    </location>
</feature>
<dbReference type="RefSeq" id="WP_310170982.1">
    <property type="nucleotide sequence ID" value="NZ_BAABHE010000002.1"/>
</dbReference>
<feature type="transmembrane region" description="Helical" evidence="6">
    <location>
        <begin position="637"/>
        <end position="658"/>
    </location>
</feature>
<dbReference type="Pfam" id="PF05425">
    <property type="entry name" value="CopD"/>
    <property type="match status" value="1"/>
</dbReference>
<protein>
    <submittedName>
        <fullName evidence="8">Copper resistance protein D</fullName>
    </submittedName>
</protein>
<feature type="transmembrane region" description="Helical" evidence="6">
    <location>
        <begin position="342"/>
        <end position="363"/>
    </location>
</feature>
<feature type="transmembrane region" description="Helical" evidence="6">
    <location>
        <begin position="468"/>
        <end position="490"/>
    </location>
</feature>
<keyword evidence="2" id="KW-1003">Cell membrane</keyword>
<dbReference type="Pfam" id="PF09678">
    <property type="entry name" value="Caa3_CtaG"/>
    <property type="match status" value="1"/>
</dbReference>
<feature type="transmembrane region" description="Helical" evidence="6">
    <location>
        <begin position="440"/>
        <end position="462"/>
    </location>
</feature>
<feature type="transmembrane region" description="Helical" evidence="6">
    <location>
        <begin position="556"/>
        <end position="576"/>
    </location>
</feature>
<comment type="subcellular location">
    <subcellularLocation>
        <location evidence="1">Cell membrane</location>
        <topology evidence="1">Multi-pass membrane protein</topology>
    </subcellularLocation>
</comment>
<dbReference type="PANTHER" id="PTHR34820">
    <property type="entry name" value="INNER MEMBRANE PROTEIN YEBZ"/>
    <property type="match status" value="1"/>
</dbReference>
<keyword evidence="5 6" id="KW-0472">Membrane</keyword>
<keyword evidence="3 6" id="KW-0812">Transmembrane</keyword>
<dbReference type="InterPro" id="IPR008457">
    <property type="entry name" value="Cu-R_CopD_dom"/>
</dbReference>
<gene>
    <name evidence="8" type="ORF">J2S62_000502</name>
</gene>
<dbReference type="Proteomes" id="UP001183794">
    <property type="component" value="Unassembled WGS sequence"/>
</dbReference>
<feature type="domain" description="Copper resistance protein D" evidence="7">
    <location>
        <begin position="261"/>
        <end position="363"/>
    </location>
</feature>
<dbReference type="InterPro" id="IPR032694">
    <property type="entry name" value="CopC/D"/>
</dbReference>
<dbReference type="EMBL" id="JAVDYJ010000001">
    <property type="protein sequence ID" value="MDR7346245.1"/>
    <property type="molecule type" value="Genomic_DNA"/>
</dbReference>
<evidence type="ECO:0000256" key="6">
    <source>
        <dbReference type="SAM" id="Phobius"/>
    </source>
</evidence>
<feature type="transmembrane region" description="Helical" evidence="6">
    <location>
        <begin position="183"/>
        <end position="203"/>
    </location>
</feature>
<evidence type="ECO:0000256" key="4">
    <source>
        <dbReference type="ARBA" id="ARBA00022989"/>
    </source>
</evidence>
<evidence type="ECO:0000256" key="1">
    <source>
        <dbReference type="ARBA" id="ARBA00004651"/>
    </source>
</evidence>
<evidence type="ECO:0000259" key="7">
    <source>
        <dbReference type="Pfam" id="PF05425"/>
    </source>
</evidence>
<evidence type="ECO:0000313" key="8">
    <source>
        <dbReference type="EMBL" id="MDR7346245.1"/>
    </source>
</evidence>
<evidence type="ECO:0000256" key="3">
    <source>
        <dbReference type="ARBA" id="ARBA00022692"/>
    </source>
</evidence>